<keyword evidence="3" id="KW-1185">Reference proteome</keyword>
<dbReference type="SUPFAM" id="SSF51182">
    <property type="entry name" value="RmlC-like cupins"/>
    <property type="match status" value="1"/>
</dbReference>
<proteinExistence type="predicted"/>
<protein>
    <submittedName>
        <fullName evidence="2">Cupin domain-containing protein</fullName>
    </submittedName>
</protein>
<dbReference type="Proteomes" id="UP001205566">
    <property type="component" value="Unassembled WGS sequence"/>
</dbReference>
<evidence type="ECO:0000313" key="2">
    <source>
        <dbReference type="EMBL" id="MCQ3830399.1"/>
    </source>
</evidence>
<reference evidence="2" key="1">
    <citation type="thesis" date="2020" institute="Technische Universitat Dresden" country="Dresden, Germany">
        <title>The Agarolytic System of Microbulbifer elongatus PORT2, Isolated from Batu Karas, Pangandaran West Java Indonesia.</title>
        <authorList>
            <person name="Anggraeni S.R."/>
        </authorList>
    </citation>
    <scope>NUCLEOTIDE SEQUENCE</scope>
    <source>
        <strain evidence="2">PORT2</strain>
    </source>
</reference>
<dbReference type="Pfam" id="PF07883">
    <property type="entry name" value="Cupin_2"/>
    <property type="match status" value="1"/>
</dbReference>
<dbReference type="InterPro" id="IPR013096">
    <property type="entry name" value="Cupin_2"/>
</dbReference>
<dbReference type="InterPro" id="IPR014710">
    <property type="entry name" value="RmlC-like_jellyroll"/>
</dbReference>
<dbReference type="EMBL" id="JACASI010000034">
    <property type="protein sequence ID" value="MCQ3830399.1"/>
    <property type="molecule type" value="Genomic_DNA"/>
</dbReference>
<name>A0ABT1P5V6_9GAMM</name>
<evidence type="ECO:0000259" key="1">
    <source>
        <dbReference type="Pfam" id="PF07883"/>
    </source>
</evidence>
<sequence length="123" mass="13643">MSKHFIMFEHQGASGIETTDAPEFTSHENMPGWKARAVEDAGIFMFQFEIEPGAVEYPIHTSDEAWLAFVASGHGTLYAGDAEENRTEGVRYQAGDFITFKPNTPHGWLNGNEKSLILIVKPA</sequence>
<accession>A0ABT1P5V6</accession>
<dbReference type="RefSeq" id="WP_255875341.1">
    <property type="nucleotide sequence ID" value="NZ_JACASI010000034.1"/>
</dbReference>
<comment type="caution">
    <text evidence="2">The sequence shown here is derived from an EMBL/GenBank/DDBJ whole genome shotgun (WGS) entry which is preliminary data.</text>
</comment>
<dbReference type="Gene3D" id="2.60.120.10">
    <property type="entry name" value="Jelly Rolls"/>
    <property type="match status" value="1"/>
</dbReference>
<dbReference type="InterPro" id="IPR011051">
    <property type="entry name" value="RmlC_Cupin_sf"/>
</dbReference>
<organism evidence="2 3">
    <name type="scientific">Microbulbifer elongatus</name>
    <dbReference type="NCBI Taxonomy" id="86173"/>
    <lineage>
        <taxon>Bacteria</taxon>
        <taxon>Pseudomonadati</taxon>
        <taxon>Pseudomonadota</taxon>
        <taxon>Gammaproteobacteria</taxon>
        <taxon>Cellvibrionales</taxon>
        <taxon>Microbulbiferaceae</taxon>
        <taxon>Microbulbifer</taxon>
    </lineage>
</organism>
<gene>
    <name evidence="2" type="ORF">HXX02_13170</name>
</gene>
<feature type="domain" description="Cupin type-2" evidence="1">
    <location>
        <begin position="48"/>
        <end position="119"/>
    </location>
</feature>
<evidence type="ECO:0000313" key="3">
    <source>
        <dbReference type="Proteomes" id="UP001205566"/>
    </source>
</evidence>